<dbReference type="EMBL" id="SDIL01000111">
    <property type="protein sequence ID" value="RXK36052.1"/>
    <property type="molecule type" value="Genomic_DNA"/>
</dbReference>
<protein>
    <recommendedName>
        <fullName evidence="4">ASST-domain-containing protein</fullName>
    </recommendedName>
</protein>
<name>A0A4Q1BB74_TREME</name>
<dbReference type="OrthoDB" id="5427350at2759"/>
<dbReference type="PANTHER" id="PTHR35340:SF5">
    <property type="entry name" value="ASST-DOMAIN-CONTAINING PROTEIN"/>
    <property type="match status" value="1"/>
</dbReference>
<dbReference type="InterPro" id="IPR039535">
    <property type="entry name" value="ASST-like"/>
</dbReference>
<keyword evidence="3" id="KW-1185">Reference proteome</keyword>
<comment type="caution">
    <text evidence="2">The sequence shown here is derived from an EMBL/GenBank/DDBJ whole genome shotgun (WGS) entry which is preliminary data.</text>
</comment>
<sequence>MKTALGAIVYVGLTKAAYYNASSDYASGGLGASPHQTFQSSTSTPVEWNFDVYPSSPPPPGYMFIAPRDTSVLAHGAYIFDNDGEMVWDGSSWGETMAFSVQTYQGKSVLALWKGAFNAGGYGNGKQILLDDMYQVVTNVSTTLVNQTNDFHEFQITTNDTALITIYAAEQYDLSSFNVTTTDGSQGWLLNCYFQEINIATGEAIFTWASLDHVDPSMGYAAPGSTGVSEDEPWDYFHMNSIEKDDAGNYLVSSRHCHAVYYISGSDGSILWTINGKNSSFSMADGSTFEWQHHARWRNGQSQMTIFDNGAADFESDETTARGLLLNIDLSSMAISLSQSFLPWNSSVSVSQGSVELESDGSYLIGWGAQPWFSTYSSDGTLLSAVQFGLPPDVQSYRAIRQNWTAYPTTSPNISVISNNSDSTLSDQYTVSVSWNGATEVGNWETVGWSSSSNTSLINVTKSGFETLANVGLGGYDGVYVVAYAGNGTKLGMSDVRMKNGTVVGNSTTSSGASSASPSASSAAATGTSGAGRSMVGGVNLVQWFVGGSMGLLGIFSFL</sequence>
<dbReference type="Pfam" id="PF14269">
    <property type="entry name" value="Arylsulfotran_2"/>
    <property type="match status" value="1"/>
</dbReference>
<dbReference type="VEuPathDB" id="FungiDB:TREMEDRAFT_43880"/>
<organism evidence="2 3">
    <name type="scientific">Tremella mesenterica</name>
    <name type="common">Jelly fungus</name>
    <dbReference type="NCBI Taxonomy" id="5217"/>
    <lineage>
        <taxon>Eukaryota</taxon>
        <taxon>Fungi</taxon>
        <taxon>Dikarya</taxon>
        <taxon>Basidiomycota</taxon>
        <taxon>Agaricomycotina</taxon>
        <taxon>Tremellomycetes</taxon>
        <taxon>Tremellales</taxon>
        <taxon>Tremellaceae</taxon>
        <taxon>Tremella</taxon>
    </lineage>
</organism>
<accession>A0A4Q1BB74</accession>
<dbReference type="STRING" id="5217.A0A4Q1BB74"/>
<reference evidence="2 3" key="1">
    <citation type="submission" date="2016-06" db="EMBL/GenBank/DDBJ databases">
        <title>Evolution of pathogenesis and genome organization in the Tremellales.</title>
        <authorList>
            <person name="Cuomo C."/>
            <person name="Litvintseva A."/>
            <person name="Heitman J."/>
            <person name="Chen Y."/>
            <person name="Sun S."/>
            <person name="Springer D."/>
            <person name="Dromer F."/>
            <person name="Young S."/>
            <person name="Zeng Q."/>
            <person name="Chapman S."/>
            <person name="Gujja S."/>
            <person name="Saif S."/>
            <person name="Birren B."/>
        </authorList>
    </citation>
    <scope>NUCLEOTIDE SEQUENCE [LARGE SCALE GENOMIC DNA]</scope>
    <source>
        <strain evidence="2 3">ATCC 28783</strain>
    </source>
</reference>
<dbReference type="Proteomes" id="UP000289152">
    <property type="component" value="Unassembled WGS sequence"/>
</dbReference>
<evidence type="ECO:0000313" key="3">
    <source>
        <dbReference type="Proteomes" id="UP000289152"/>
    </source>
</evidence>
<evidence type="ECO:0008006" key="4">
    <source>
        <dbReference type="Google" id="ProtNLM"/>
    </source>
</evidence>
<gene>
    <name evidence="2" type="ORF">M231_06700</name>
</gene>
<dbReference type="AlphaFoldDB" id="A0A4Q1BB74"/>
<proteinExistence type="predicted"/>
<evidence type="ECO:0000256" key="1">
    <source>
        <dbReference type="SAM" id="MobiDB-lite"/>
    </source>
</evidence>
<dbReference type="InterPro" id="IPR053143">
    <property type="entry name" value="Arylsulfate_ST"/>
</dbReference>
<evidence type="ECO:0000313" key="2">
    <source>
        <dbReference type="EMBL" id="RXK36052.1"/>
    </source>
</evidence>
<dbReference type="InParanoid" id="A0A4Q1BB74"/>
<feature type="region of interest" description="Disordered" evidence="1">
    <location>
        <begin position="507"/>
        <end position="530"/>
    </location>
</feature>
<dbReference type="PANTHER" id="PTHR35340">
    <property type="entry name" value="PQQ ENZYME REPEAT PROTEIN-RELATED"/>
    <property type="match status" value="1"/>
</dbReference>